<evidence type="ECO:0000259" key="3">
    <source>
        <dbReference type="Pfam" id="PF13514"/>
    </source>
</evidence>
<evidence type="ECO:0000313" key="4">
    <source>
        <dbReference type="EMBL" id="MCX2941140.1"/>
    </source>
</evidence>
<comment type="caution">
    <text evidence="4">The sequence shown here is derived from an EMBL/GenBank/DDBJ whole genome shotgun (WGS) entry which is preliminary data.</text>
</comment>
<keyword evidence="1" id="KW-0175">Coiled coil</keyword>
<feature type="transmembrane region" description="Helical" evidence="2">
    <location>
        <begin position="437"/>
        <end position="459"/>
    </location>
</feature>
<dbReference type="InterPro" id="IPR038734">
    <property type="entry name" value="YhaN_AAA"/>
</dbReference>
<sequence>MRIRSVTAHAFGPLRDETLSFADGMTVVFGNNESAKSSWHAAIFAALCGRRRGKGKPRADEQSFIDLHKPWDHEDWLVTSQIILDDGRNIEMRQDLAGKVDCHAKDLGLGRDVSSEIMNDGAPDASEWLGLDRSSFVATACVEQGQMRRVRDDAAGLQDHLQRAAATAGSAATAAKALGRIDDYLRERVGHDRANSTKPLRTAQLYVERAQRVLEERTEAHEEYVSRVARAEELRKMAAAAAAKVCAYEAAAAVETAAELTKRTSRAKELYAKYGTTAPPSALDDDDLARQVSEALTEWRSRPEASLLPERSSAKLEEEIDALPAPPQGDTEPHSSVLTAIDRVKHASAQLELQAKSRPSATASAPQVSADDDELLDLARTLETPVPSIPRELVEREAAARNAVNSARSRGPVSMVLIVAGAAIAALALLLLTTVGLAVGIAVVVMGTGLSIAGAALRLSGATASSARKLAEVQTTLQTAQTRRAEMARRHEQALARCAQLGIPADPAALRAVPVARAHAAAHQHDAEEWANQHATLRSQASAAAAHLSEALAARGHTPSGRDEATLLADATNYQQACRDNTAQAANAARRGDLVRQLSDTKAAEVRSTGDQVIRARATDLVISTAGRCGIACATAEDAIASMYRWLEQRTDRLDELATKQQEWAELHTLLDSKSLVELEESSRLASARAQQLGAADSALLAPVVASSAAEQLPALRQEASQAETKAAAEEGELRLFAASMGNVSEAEEDLSRAEDELERLQQLKETLELTRKFLKDAQDRVHRDIAPLLAATLKDWLPTITDDRYTDVMVDPESLLVQVCGKSRRWRRADLLSYGTAEQVYLLLRVALADHLTRGHDTCPLLLDDATVHADAARTRDILNLLLRVADNRQVVVFTQEEQVATWARENLTNPQHTIRELTPIEVA</sequence>
<feature type="coiled-coil region" evidence="1">
    <location>
        <begin position="706"/>
        <end position="781"/>
    </location>
</feature>
<dbReference type="Gene3D" id="3.40.50.300">
    <property type="entry name" value="P-loop containing nucleotide triphosphate hydrolases"/>
    <property type="match status" value="2"/>
</dbReference>
<proteinExistence type="predicted"/>
<dbReference type="InterPro" id="IPR027417">
    <property type="entry name" value="P-loop_NTPase"/>
</dbReference>
<organism evidence="4 5">
    <name type="scientific">Mycobacterium pinniadriaticum</name>
    <dbReference type="NCBI Taxonomy" id="2994102"/>
    <lineage>
        <taxon>Bacteria</taxon>
        <taxon>Bacillati</taxon>
        <taxon>Actinomycetota</taxon>
        <taxon>Actinomycetes</taxon>
        <taxon>Mycobacteriales</taxon>
        <taxon>Mycobacteriaceae</taxon>
        <taxon>Mycobacterium</taxon>
    </lineage>
</organism>
<reference evidence="4 5" key="1">
    <citation type="submission" date="2022-11" db="EMBL/GenBank/DDBJ databases">
        <title>Mycobacterium sp. nov.</title>
        <authorList>
            <person name="Papic B."/>
            <person name="Spicic S."/>
            <person name="Duvnjak S."/>
        </authorList>
    </citation>
    <scope>NUCLEOTIDE SEQUENCE [LARGE SCALE GENOMIC DNA]</scope>
    <source>
        <strain evidence="4 5">CVI_P4</strain>
    </source>
</reference>
<accession>A0ABT3SQH3</accession>
<keyword evidence="2" id="KW-1133">Transmembrane helix</keyword>
<dbReference type="SUPFAM" id="SSF52540">
    <property type="entry name" value="P-loop containing nucleoside triphosphate hydrolases"/>
    <property type="match status" value="1"/>
</dbReference>
<feature type="coiled-coil region" evidence="1">
    <location>
        <begin position="470"/>
        <end position="497"/>
    </location>
</feature>
<dbReference type="Proteomes" id="UP001300745">
    <property type="component" value="Unassembled WGS sequence"/>
</dbReference>
<feature type="domain" description="YhaN AAA" evidence="3">
    <location>
        <begin position="1"/>
        <end position="48"/>
    </location>
</feature>
<keyword evidence="2" id="KW-0472">Membrane</keyword>
<protein>
    <submittedName>
        <fullName evidence="4">AAA family ATPase</fullName>
    </submittedName>
</protein>
<dbReference type="RefSeq" id="WP_266001021.1">
    <property type="nucleotide sequence ID" value="NZ_JAPJDN010000059.1"/>
</dbReference>
<dbReference type="Pfam" id="PF13514">
    <property type="entry name" value="AAA_27"/>
    <property type="match status" value="1"/>
</dbReference>
<gene>
    <name evidence="4" type="ORF">ORI27_31070</name>
</gene>
<dbReference type="EMBL" id="JAPJDO010000059">
    <property type="protein sequence ID" value="MCX2941140.1"/>
    <property type="molecule type" value="Genomic_DNA"/>
</dbReference>
<dbReference type="PANTHER" id="PTHR41259">
    <property type="entry name" value="DOUBLE-STRAND BREAK REPAIR RAD50 ATPASE, PUTATIVE-RELATED"/>
    <property type="match status" value="1"/>
</dbReference>
<name>A0ABT3SQH3_9MYCO</name>
<keyword evidence="2" id="KW-0812">Transmembrane</keyword>
<keyword evidence="5" id="KW-1185">Reference proteome</keyword>
<dbReference type="PANTHER" id="PTHR41259:SF1">
    <property type="entry name" value="DOUBLE-STRAND BREAK REPAIR RAD50 ATPASE, PUTATIVE-RELATED"/>
    <property type="match status" value="1"/>
</dbReference>
<evidence type="ECO:0000256" key="2">
    <source>
        <dbReference type="SAM" id="Phobius"/>
    </source>
</evidence>
<evidence type="ECO:0000256" key="1">
    <source>
        <dbReference type="SAM" id="Coils"/>
    </source>
</evidence>
<feature type="transmembrane region" description="Helical" evidence="2">
    <location>
        <begin position="411"/>
        <end position="431"/>
    </location>
</feature>
<evidence type="ECO:0000313" key="5">
    <source>
        <dbReference type="Proteomes" id="UP001300745"/>
    </source>
</evidence>